<keyword evidence="2" id="KW-1185">Reference proteome</keyword>
<organism evidence="1 2">
    <name type="scientific">Scutellospora calospora</name>
    <dbReference type="NCBI Taxonomy" id="85575"/>
    <lineage>
        <taxon>Eukaryota</taxon>
        <taxon>Fungi</taxon>
        <taxon>Fungi incertae sedis</taxon>
        <taxon>Mucoromycota</taxon>
        <taxon>Glomeromycotina</taxon>
        <taxon>Glomeromycetes</taxon>
        <taxon>Diversisporales</taxon>
        <taxon>Gigasporaceae</taxon>
        <taxon>Scutellospora</taxon>
    </lineage>
</organism>
<accession>A0ACA9M1V5</accession>
<name>A0ACA9M1V5_9GLOM</name>
<proteinExistence type="predicted"/>
<reference evidence="1" key="1">
    <citation type="submission" date="2021-06" db="EMBL/GenBank/DDBJ databases">
        <authorList>
            <person name="Kallberg Y."/>
            <person name="Tangrot J."/>
            <person name="Rosling A."/>
        </authorList>
    </citation>
    <scope>NUCLEOTIDE SEQUENCE</scope>
    <source>
        <strain evidence="1">AU212A</strain>
    </source>
</reference>
<sequence>MLGSDFEPYTKTLNNARVVFGATVAIGKDNFESIMGDRLTFVDKSMLIKEFIESSDFISLILRPRRFGKSTNLSMLNRFFKDLTSETWDEMTTLLRVMIGGIYDKYNYIINSLSPYQQKRFQRILDSYLTYPVSELKIALQELSIYLRQHYKKKCIVLIDEYDSPMECAYNKGYYGVANDFFKGMFSSLLKSNDENIAKAMLVGVLRIAKSG</sequence>
<protein>
    <submittedName>
        <fullName evidence="1">8181_t:CDS:1</fullName>
    </submittedName>
</protein>
<evidence type="ECO:0000313" key="1">
    <source>
        <dbReference type="EMBL" id="CAG8562092.1"/>
    </source>
</evidence>
<feature type="non-terminal residue" evidence="1">
    <location>
        <position position="212"/>
    </location>
</feature>
<dbReference type="Proteomes" id="UP000789860">
    <property type="component" value="Unassembled WGS sequence"/>
</dbReference>
<dbReference type="EMBL" id="CAJVPM010009212">
    <property type="protein sequence ID" value="CAG8562092.1"/>
    <property type="molecule type" value="Genomic_DNA"/>
</dbReference>
<gene>
    <name evidence="1" type="ORF">SCALOS_LOCUS5545</name>
</gene>
<evidence type="ECO:0000313" key="2">
    <source>
        <dbReference type="Proteomes" id="UP000789860"/>
    </source>
</evidence>
<comment type="caution">
    <text evidence="1">The sequence shown here is derived from an EMBL/GenBank/DDBJ whole genome shotgun (WGS) entry which is preliminary data.</text>
</comment>